<keyword evidence="9" id="KW-0492">Microsome</keyword>
<dbReference type="PANTHER" id="PTHR24292:SF84">
    <property type="entry name" value="CYTOCHROME P450 28A5-RELATED"/>
    <property type="match status" value="1"/>
</dbReference>
<dbReference type="PANTHER" id="PTHR24292">
    <property type="entry name" value="CYTOCHROME P450"/>
    <property type="match status" value="1"/>
</dbReference>
<comment type="cofactor">
    <cofactor evidence="1 14">
        <name>heme</name>
        <dbReference type="ChEBI" id="CHEBI:30413"/>
    </cofactor>
</comment>
<dbReference type="GO" id="GO:0004497">
    <property type="term" value="F:monooxygenase activity"/>
    <property type="evidence" value="ECO:0007669"/>
    <property type="project" value="UniProtKB-KW"/>
</dbReference>
<evidence type="ECO:0000256" key="7">
    <source>
        <dbReference type="ARBA" id="ARBA00022723"/>
    </source>
</evidence>
<dbReference type="InterPro" id="IPR017972">
    <property type="entry name" value="Cyt_P450_CS"/>
</dbReference>
<dbReference type="CDD" id="cd11056">
    <property type="entry name" value="CYP6-like"/>
    <property type="match status" value="1"/>
</dbReference>
<dbReference type="InterPro" id="IPR001128">
    <property type="entry name" value="Cyt_P450"/>
</dbReference>
<evidence type="ECO:0000256" key="6">
    <source>
        <dbReference type="ARBA" id="ARBA00022617"/>
    </source>
</evidence>
<evidence type="ECO:0000256" key="12">
    <source>
        <dbReference type="ARBA" id="ARBA00023033"/>
    </source>
</evidence>
<reference evidence="16" key="1">
    <citation type="submission" date="2015-06" db="EMBL/GenBank/DDBJ databases">
        <title>Identification and characterization of nine P450 genes and one CarE gene from the flee beetle Agasicles hygrophila.</title>
        <authorList>
            <person name="Guo Y."/>
        </authorList>
    </citation>
    <scope>NUCLEOTIDE SEQUENCE</scope>
</reference>
<keyword evidence="7 14" id="KW-0479">Metal-binding</keyword>
<comment type="subcellular location">
    <subcellularLocation>
        <location evidence="4">Endoplasmic reticulum membrane</location>
        <topology evidence="4">Peripheral membrane protein</topology>
    </subcellularLocation>
    <subcellularLocation>
        <location evidence="3">Microsome membrane</location>
        <topology evidence="3">Peripheral membrane protein</topology>
    </subcellularLocation>
</comment>
<name>A0A3S6FD59_9CUCU</name>
<dbReference type="InterPro" id="IPR002401">
    <property type="entry name" value="Cyt_P450_E_grp-I"/>
</dbReference>
<dbReference type="EMBL" id="KT032150">
    <property type="protein sequence ID" value="ANS06318.1"/>
    <property type="molecule type" value="mRNA"/>
</dbReference>
<evidence type="ECO:0000256" key="13">
    <source>
        <dbReference type="ARBA" id="ARBA00023136"/>
    </source>
</evidence>
<evidence type="ECO:0000256" key="9">
    <source>
        <dbReference type="ARBA" id="ARBA00022848"/>
    </source>
</evidence>
<dbReference type="InterPro" id="IPR036396">
    <property type="entry name" value="Cyt_P450_sf"/>
</dbReference>
<evidence type="ECO:0000256" key="15">
    <source>
        <dbReference type="RuleBase" id="RU000461"/>
    </source>
</evidence>
<keyword evidence="10 15" id="KW-0560">Oxidoreductase</keyword>
<accession>A0A3S6FD59</accession>
<dbReference type="FunFam" id="1.10.630.10:FF:000042">
    <property type="entry name" value="Cytochrome P450"/>
    <property type="match status" value="1"/>
</dbReference>
<evidence type="ECO:0000256" key="1">
    <source>
        <dbReference type="ARBA" id="ARBA00001971"/>
    </source>
</evidence>
<dbReference type="AlphaFoldDB" id="A0A3S6FD59"/>
<evidence type="ECO:0000256" key="2">
    <source>
        <dbReference type="ARBA" id="ARBA00003690"/>
    </source>
</evidence>
<keyword evidence="11 14" id="KW-0408">Iron</keyword>
<dbReference type="GO" id="GO:0005506">
    <property type="term" value="F:iron ion binding"/>
    <property type="evidence" value="ECO:0007669"/>
    <property type="project" value="InterPro"/>
</dbReference>
<comment type="similarity">
    <text evidence="5 15">Belongs to the cytochrome P450 family.</text>
</comment>
<keyword evidence="12 15" id="KW-0503">Monooxygenase</keyword>
<dbReference type="GO" id="GO:0016705">
    <property type="term" value="F:oxidoreductase activity, acting on paired donors, with incorporation or reduction of molecular oxygen"/>
    <property type="evidence" value="ECO:0007669"/>
    <property type="project" value="InterPro"/>
</dbReference>
<evidence type="ECO:0000256" key="8">
    <source>
        <dbReference type="ARBA" id="ARBA00022824"/>
    </source>
</evidence>
<dbReference type="GO" id="GO:0020037">
    <property type="term" value="F:heme binding"/>
    <property type="evidence" value="ECO:0007669"/>
    <property type="project" value="InterPro"/>
</dbReference>
<dbReference type="Gene3D" id="1.10.630.10">
    <property type="entry name" value="Cytochrome P450"/>
    <property type="match status" value="1"/>
</dbReference>
<dbReference type="InterPro" id="IPR050476">
    <property type="entry name" value="Insect_CytP450_Detox"/>
</dbReference>
<evidence type="ECO:0000256" key="14">
    <source>
        <dbReference type="PIRSR" id="PIRSR602401-1"/>
    </source>
</evidence>
<keyword evidence="6 14" id="KW-0349">Heme</keyword>
<keyword evidence="8" id="KW-0256">Endoplasmic reticulum</keyword>
<keyword evidence="13" id="KW-0472">Membrane</keyword>
<dbReference type="PROSITE" id="PS00086">
    <property type="entry name" value="CYTOCHROME_P450"/>
    <property type="match status" value="1"/>
</dbReference>
<dbReference type="SUPFAM" id="SSF48264">
    <property type="entry name" value="Cytochrome P450"/>
    <property type="match status" value="1"/>
</dbReference>
<evidence type="ECO:0000256" key="11">
    <source>
        <dbReference type="ARBA" id="ARBA00023004"/>
    </source>
</evidence>
<evidence type="ECO:0000256" key="5">
    <source>
        <dbReference type="ARBA" id="ARBA00010617"/>
    </source>
</evidence>
<dbReference type="PRINTS" id="PR00385">
    <property type="entry name" value="P450"/>
</dbReference>
<sequence length="502" mass="58451">MFIIVVLTFLFGIIYLLYLRYTYWSRNGVPGPKPLPFVGNFILNVMGENSIGEIVTDIYRHYDRYPFFGIYRGLTPILVVKDVNFIKKILIQDFKHFYDNDNLVKQTVDPVLGRNPFFCKGEDWKRRRAQLTGSFTTGKVKNMYIFMDTSSSRLVQYLENQTRKSNTVYVNDICARYTLENVAPCTFGLEAKCFEEKESNFRRIAEEFLAPGTISKPQQIIMDLFPWVKKYFKLKIVPEKVDQSLKELMESTLKYRKENNIVSHDFFECMAQIMEQDSSFTSLDMVGNAASFFFDGYETSTKVMSFLLLDLSLNQDIQDKLRKEVQDAYKKNNNKFTFDVIQDLPYLEACLNECLRLRPSLPNMQRTCTEDYTYTSTDPDMIPLKVTVKAGTPVFIPVQALQSDPKHFVNPDKFIPERFLDKEEYSFNKICYLPFGEGPRNCLGKKFGLVQLKVGIANIINNFKITFNTKTRYPLKYDPHYIIMVAVGGIWLDFHKLDDSTM</sequence>
<dbReference type="PRINTS" id="PR00463">
    <property type="entry name" value="EP450I"/>
</dbReference>
<organism evidence="16">
    <name type="scientific">Agasicles hygrophila</name>
    <dbReference type="NCBI Taxonomy" id="715812"/>
    <lineage>
        <taxon>Eukaryota</taxon>
        <taxon>Metazoa</taxon>
        <taxon>Ecdysozoa</taxon>
        <taxon>Arthropoda</taxon>
        <taxon>Hexapoda</taxon>
        <taxon>Insecta</taxon>
        <taxon>Pterygota</taxon>
        <taxon>Neoptera</taxon>
        <taxon>Endopterygota</taxon>
        <taxon>Coleoptera</taxon>
        <taxon>Polyphaga</taxon>
        <taxon>Cucujiformia</taxon>
        <taxon>Chrysomeloidea</taxon>
        <taxon>Chrysomelidae</taxon>
        <taxon>Galerucinae</taxon>
        <taxon>Alticini</taxon>
        <taxon>Agasicles</taxon>
    </lineage>
</organism>
<proteinExistence type="evidence at transcript level"/>
<evidence type="ECO:0000256" key="3">
    <source>
        <dbReference type="ARBA" id="ARBA00004174"/>
    </source>
</evidence>
<evidence type="ECO:0000256" key="10">
    <source>
        <dbReference type="ARBA" id="ARBA00023002"/>
    </source>
</evidence>
<evidence type="ECO:0000256" key="4">
    <source>
        <dbReference type="ARBA" id="ARBA00004406"/>
    </source>
</evidence>
<dbReference type="GO" id="GO:0005789">
    <property type="term" value="C:endoplasmic reticulum membrane"/>
    <property type="evidence" value="ECO:0007669"/>
    <property type="project" value="UniProtKB-SubCell"/>
</dbReference>
<evidence type="ECO:0000313" key="16">
    <source>
        <dbReference type="EMBL" id="ANS06318.1"/>
    </source>
</evidence>
<feature type="binding site" description="axial binding residue" evidence="14">
    <location>
        <position position="442"/>
    </location>
    <ligand>
        <name>heme</name>
        <dbReference type="ChEBI" id="CHEBI:30413"/>
    </ligand>
    <ligandPart>
        <name>Fe</name>
        <dbReference type="ChEBI" id="CHEBI:18248"/>
    </ligandPart>
</feature>
<comment type="function">
    <text evidence="2">May be involved in the metabolism of insect hormones and in the breakdown of synthetic insecticides.</text>
</comment>
<dbReference type="Pfam" id="PF00067">
    <property type="entry name" value="p450"/>
    <property type="match status" value="1"/>
</dbReference>
<protein>
    <submittedName>
        <fullName evidence="16">Cytochrome P450</fullName>
    </submittedName>
</protein>